<proteinExistence type="inferred from homology"/>
<gene>
    <name evidence="8 10" type="primary">rpoA</name>
</gene>
<dbReference type="Gene3D" id="1.10.150.20">
    <property type="entry name" value="5' to 3' exonuclease, C-terminal subdomain"/>
    <property type="match status" value="1"/>
</dbReference>
<dbReference type="HAMAP" id="MF_00059">
    <property type="entry name" value="RNApol_bact_RpoA"/>
    <property type="match status" value="1"/>
</dbReference>
<dbReference type="Pfam" id="PF01193">
    <property type="entry name" value="RNA_pol_L"/>
    <property type="match status" value="1"/>
</dbReference>
<comment type="catalytic activity">
    <reaction evidence="7 8">
        <text>RNA(n) + a ribonucleoside 5'-triphosphate = RNA(n+1) + diphosphate</text>
        <dbReference type="Rhea" id="RHEA:21248"/>
        <dbReference type="Rhea" id="RHEA-COMP:14527"/>
        <dbReference type="Rhea" id="RHEA-COMP:17342"/>
        <dbReference type="ChEBI" id="CHEBI:33019"/>
        <dbReference type="ChEBI" id="CHEBI:61557"/>
        <dbReference type="ChEBI" id="CHEBI:140395"/>
        <dbReference type="EC" id="2.7.7.6"/>
    </reaction>
</comment>
<dbReference type="SUPFAM" id="SSF55257">
    <property type="entry name" value="RBP11-like subunits of RNA polymerase"/>
    <property type="match status" value="1"/>
</dbReference>
<evidence type="ECO:0000256" key="2">
    <source>
        <dbReference type="ARBA" id="ARBA00007123"/>
    </source>
</evidence>
<feature type="region of interest" description="Alpha C-terminal domain (alpha-CTD)" evidence="8">
    <location>
        <begin position="253"/>
        <end position="320"/>
    </location>
</feature>
<dbReference type="InterPro" id="IPR011773">
    <property type="entry name" value="DNA-dir_RpoA"/>
</dbReference>
<dbReference type="FunFam" id="2.170.120.12:FF:000001">
    <property type="entry name" value="DNA-directed RNA polymerase subunit alpha"/>
    <property type="match status" value="1"/>
</dbReference>
<comment type="similarity">
    <text evidence="2 8">Belongs to the RNA polymerase alpha chain family.</text>
</comment>
<evidence type="ECO:0000256" key="1">
    <source>
        <dbReference type="ARBA" id="ARBA00004026"/>
    </source>
</evidence>
<protein>
    <recommendedName>
        <fullName evidence="8">DNA-directed RNA polymerase subunit alpha</fullName>
        <shortName evidence="8">PEP</shortName>
        <ecNumber evidence="8">2.7.7.6</ecNumber>
    </recommendedName>
    <alternativeName>
        <fullName evidence="8">Plastid-encoded RNA polymerase subunit alpha</fullName>
        <shortName evidence="8">RNA polymerase subunit alpha</shortName>
    </alternativeName>
</protein>
<dbReference type="Gene3D" id="2.170.120.12">
    <property type="entry name" value="DNA-directed RNA polymerase, insert domain"/>
    <property type="match status" value="1"/>
</dbReference>
<keyword evidence="5 8" id="KW-0548">Nucleotidyltransferase</keyword>
<dbReference type="SMART" id="SM00662">
    <property type="entry name" value="RPOLD"/>
    <property type="match status" value="1"/>
</dbReference>
<name>A0A089VIP1_9STRA</name>
<sequence length="320" mass="35942">MNYTKNFINSSNLLMECVRSNKIESGQMYGQFLIDSLSSGQGITIGNLLRRVLLGDLKGTAITGVRIAGVKDEFSLISGVREDILEILLNLKGIVLKSEIASRQFGRLRVHGPAVITASSLELPPEIEIINPNHYIATISSSHIVEIEFKIESGTKYRLANELFSDKFEDFIETDAIFMPVQKVDFKVENVYDNSNIIKERLIIDIWTNGSISPEQAIFSGSGLIINLFKSINDHKITKEKEDLIEKNQVKPVDPYTHIAIEELQLSVRPYNCLKRAQINTIGDLLDYSPEKLLELKNFGRKSADEVFATLKNKLGIVLK</sequence>
<dbReference type="NCBIfam" id="NF003519">
    <property type="entry name" value="PRK05182.2-5"/>
    <property type="match status" value="1"/>
</dbReference>
<dbReference type="NCBIfam" id="TIGR02027">
    <property type="entry name" value="rpoA"/>
    <property type="match status" value="1"/>
</dbReference>
<keyword evidence="10" id="KW-0150">Chloroplast</keyword>
<dbReference type="GO" id="GO:0000428">
    <property type="term" value="C:DNA-directed RNA polymerase complex"/>
    <property type="evidence" value="ECO:0007669"/>
    <property type="project" value="UniProtKB-KW"/>
</dbReference>
<comment type="function">
    <text evidence="1 8">DNA-dependent RNA polymerase catalyzes the transcription of DNA into RNA using the four ribonucleoside triphosphates as substrates.</text>
</comment>
<dbReference type="InterPro" id="IPR011263">
    <property type="entry name" value="DNA-dir_RNA_pol_RpoA/D/Rpb3"/>
</dbReference>
<comment type="subunit">
    <text evidence="8">In plastids the minimal PEP RNA polymerase catalytic core is composed of four subunits: alpha, beta, beta', and beta''. When a (nuclear-encoded) sigma factor is associated with the core the holoenzyme is formed, which can initiate transcription.</text>
</comment>
<keyword evidence="3 8" id="KW-0240">DNA-directed RNA polymerase</keyword>
<evidence type="ECO:0000256" key="6">
    <source>
        <dbReference type="ARBA" id="ARBA00023163"/>
    </source>
</evidence>
<dbReference type="GO" id="GO:0003899">
    <property type="term" value="F:DNA-directed RNA polymerase activity"/>
    <property type="evidence" value="ECO:0007669"/>
    <property type="project" value="UniProtKB-UniRule"/>
</dbReference>
<evidence type="ECO:0000256" key="8">
    <source>
        <dbReference type="HAMAP-Rule" id="MF_00059"/>
    </source>
</evidence>
<dbReference type="GO" id="GO:0003677">
    <property type="term" value="F:DNA binding"/>
    <property type="evidence" value="ECO:0007669"/>
    <property type="project" value="UniProtKB-UniRule"/>
</dbReference>
<evidence type="ECO:0000256" key="4">
    <source>
        <dbReference type="ARBA" id="ARBA00022679"/>
    </source>
</evidence>
<dbReference type="CDD" id="cd06928">
    <property type="entry name" value="RNAP_alpha_NTD"/>
    <property type="match status" value="1"/>
</dbReference>
<evidence type="ECO:0000313" key="10">
    <source>
        <dbReference type="EMBL" id="AIR75507.1"/>
    </source>
</evidence>
<dbReference type="Pfam" id="PF03118">
    <property type="entry name" value="RNA_pol_A_CTD"/>
    <property type="match status" value="1"/>
</dbReference>
<dbReference type="GO" id="GO:0046983">
    <property type="term" value="F:protein dimerization activity"/>
    <property type="evidence" value="ECO:0007669"/>
    <property type="project" value="InterPro"/>
</dbReference>
<organism evidence="10">
    <name type="scientific">Cyclotella sp. L04_2</name>
    <dbReference type="NCBI Taxonomy" id="1549163"/>
    <lineage>
        <taxon>Eukaryota</taxon>
        <taxon>Sar</taxon>
        <taxon>Stramenopiles</taxon>
        <taxon>Ochrophyta</taxon>
        <taxon>Bacillariophyta</taxon>
        <taxon>Coscinodiscophyceae</taxon>
        <taxon>Thalassiosirophycidae</taxon>
        <taxon>Stephanodiscales</taxon>
        <taxon>Stephanodiscaceae</taxon>
        <taxon>Cyclotella</taxon>
    </lineage>
</organism>
<reference evidence="10" key="2">
    <citation type="submission" date="2014-06" db="EMBL/GenBank/DDBJ databases">
        <authorList>
            <person name="Sabir J.S.M."/>
            <person name="Yu M."/>
            <person name="Ashworth M.P."/>
            <person name="Baeshen N.A."/>
            <person name="Baeshen M.N."/>
            <person name="Bahieldin A."/>
            <person name="Theriot E.C."/>
            <person name="Jansen R.K."/>
        </authorList>
    </citation>
    <scope>NUCLEOTIDE SEQUENCE</scope>
</reference>
<evidence type="ECO:0000256" key="7">
    <source>
        <dbReference type="ARBA" id="ARBA00048552"/>
    </source>
</evidence>
<keyword evidence="10" id="KW-0934">Plastid</keyword>
<dbReference type="EC" id="2.7.7.6" evidence="8"/>
<dbReference type="InterPro" id="IPR036603">
    <property type="entry name" value="RBP11-like"/>
</dbReference>
<keyword evidence="4 8" id="KW-0808">Transferase</keyword>
<reference evidence="10" key="1">
    <citation type="journal article" date="2014" name="PLoS ONE">
        <title>Conserved gene order and expanded inverted repeats characterize plastid genomes of Thalassiosirales.</title>
        <authorList>
            <person name="Sabir J.S."/>
            <person name="Yu M."/>
            <person name="Ashworth M.P."/>
            <person name="Baeshen N.A."/>
            <person name="Baeshen M.N."/>
            <person name="Bahieldin A."/>
            <person name="Theriot E.C."/>
            <person name="Jansen R.K."/>
        </authorList>
    </citation>
    <scope>NUCLEOTIDE SEQUENCE</scope>
</reference>
<dbReference type="InterPro" id="IPR011260">
    <property type="entry name" value="RNAP_asu_C"/>
</dbReference>
<accession>A0A089VIP1</accession>
<dbReference type="Pfam" id="PF01000">
    <property type="entry name" value="RNA_pol_A_bac"/>
    <property type="match status" value="1"/>
</dbReference>
<comment type="domain">
    <text evidence="8">The N-terminal domain is essential for RNAP assembly and basal transcription, whereas the C-terminal domain is involved in interaction with transcriptional regulators and with upstream promoter elements.</text>
</comment>
<geneLocation type="chloroplast" evidence="10"/>
<dbReference type="AlphaFoldDB" id="A0A089VIP1"/>
<dbReference type="GO" id="GO:0009507">
    <property type="term" value="C:chloroplast"/>
    <property type="evidence" value="ECO:0007669"/>
    <property type="project" value="UniProtKB-SubCell"/>
</dbReference>
<evidence type="ECO:0000259" key="9">
    <source>
        <dbReference type="SMART" id="SM00662"/>
    </source>
</evidence>
<dbReference type="GO" id="GO:0006351">
    <property type="term" value="P:DNA-templated transcription"/>
    <property type="evidence" value="ECO:0007669"/>
    <property type="project" value="UniProtKB-UniRule"/>
</dbReference>
<dbReference type="EMBL" id="KJ958480">
    <property type="protein sequence ID" value="AIR75507.1"/>
    <property type="molecule type" value="Genomic_DNA"/>
</dbReference>
<evidence type="ECO:0000256" key="5">
    <source>
        <dbReference type="ARBA" id="ARBA00022695"/>
    </source>
</evidence>
<keyword evidence="6 8" id="KW-0804">Transcription</keyword>
<feature type="domain" description="DNA-directed RNA polymerase RpoA/D/Rpb3-type" evidence="9">
    <location>
        <begin position="29"/>
        <end position="235"/>
    </location>
</feature>
<evidence type="ECO:0000256" key="3">
    <source>
        <dbReference type="ARBA" id="ARBA00022478"/>
    </source>
</evidence>
<feature type="region of interest" description="Alpha N-terminal domain (alpha-NTD)" evidence="8">
    <location>
        <begin position="1"/>
        <end position="238"/>
    </location>
</feature>
<dbReference type="InterPro" id="IPR036643">
    <property type="entry name" value="RNApol_insert_sf"/>
</dbReference>
<dbReference type="SUPFAM" id="SSF56553">
    <property type="entry name" value="Insert subdomain of RNA polymerase alpha subunit"/>
    <property type="match status" value="1"/>
</dbReference>
<dbReference type="InterPro" id="IPR011262">
    <property type="entry name" value="DNA-dir_RNA_pol_insert"/>
</dbReference>
<comment type="subcellular location">
    <subcellularLocation>
        <location evidence="8">Plastid</location>
        <location evidence="8">Chloroplast</location>
    </subcellularLocation>
</comment>
<dbReference type="SUPFAM" id="SSF47789">
    <property type="entry name" value="C-terminal domain of RNA polymerase alpha subunit"/>
    <property type="match status" value="1"/>
</dbReference>
<dbReference type="Gene3D" id="3.30.1360.10">
    <property type="entry name" value="RNA polymerase, RBP11-like subunit"/>
    <property type="match status" value="1"/>
</dbReference>